<dbReference type="Gene3D" id="3.40.50.150">
    <property type="entry name" value="Vaccinia Virus protein VP39"/>
    <property type="match status" value="1"/>
</dbReference>
<keyword evidence="1 5" id="KW-0489">Methyltransferase</keyword>
<dbReference type="PRINTS" id="PR00105">
    <property type="entry name" value="C5METTRFRASE"/>
</dbReference>
<dbReference type="InterPro" id="IPR018117">
    <property type="entry name" value="C5_DNA_meth_AS"/>
</dbReference>
<evidence type="ECO:0000256" key="5">
    <source>
        <dbReference type="PROSITE-ProRule" id="PRU01016"/>
    </source>
</evidence>
<protein>
    <recommendedName>
        <fullName evidence="7">Cytosine-specific methyltransferase</fullName>
        <ecNumber evidence="7">2.1.1.37</ecNumber>
    </recommendedName>
</protein>
<dbReference type="GO" id="GO:0032259">
    <property type="term" value="P:methylation"/>
    <property type="evidence" value="ECO:0007669"/>
    <property type="project" value="UniProtKB-KW"/>
</dbReference>
<keyword evidence="2 5" id="KW-0808">Transferase</keyword>
<dbReference type="InterPro" id="IPR029063">
    <property type="entry name" value="SAM-dependent_MTases_sf"/>
</dbReference>
<dbReference type="EC" id="2.1.1.37" evidence="7"/>
<dbReference type="GO" id="GO:0003886">
    <property type="term" value="F:DNA (cytosine-5-)-methyltransferase activity"/>
    <property type="evidence" value="ECO:0007669"/>
    <property type="project" value="UniProtKB-EC"/>
</dbReference>
<dbReference type="NCBIfam" id="TIGR00675">
    <property type="entry name" value="dcm"/>
    <property type="match status" value="1"/>
</dbReference>
<accession>A0A1H9N5W2</accession>
<dbReference type="STRING" id="137733.SAMN05421767_13510"/>
<dbReference type="OrthoDB" id="9813719at2"/>
<dbReference type="PANTHER" id="PTHR46098">
    <property type="entry name" value="TRNA (CYTOSINE(38)-C(5))-METHYLTRANSFERASE"/>
    <property type="match status" value="1"/>
</dbReference>
<organism evidence="8 9">
    <name type="scientific">Granulicatella balaenopterae</name>
    <dbReference type="NCBI Taxonomy" id="137733"/>
    <lineage>
        <taxon>Bacteria</taxon>
        <taxon>Bacillati</taxon>
        <taxon>Bacillota</taxon>
        <taxon>Bacilli</taxon>
        <taxon>Lactobacillales</taxon>
        <taxon>Carnobacteriaceae</taxon>
        <taxon>Granulicatella</taxon>
    </lineage>
</organism>
<proteinExistence type="inferred from homology"/>
<sequence>MIKVMETFSGIGAQAKALSRQDEEYEIVATADWDVNAIIAYDIIHHGTPNIEPYEGMPREEVIEKLSQYTLSPDGKDPYKGESLKRVNEQFQRYLLAAIERSNNLGSITDMTYEDIPENLDVLTYSFPCQNLSLAGVWRGELTGIDRDADNRSGMLWEVERILMECEEHNRRLPRFLLMENVSNILSARHKDNFEEWKSYLNKIGYENVVYKLDASKFGVPQIRKRVFMISIYVGNDARKIELVNNYITDHDLENENYVNEIINHRLTVRDIIKNDYTVEKYHFEALNSQMNNTPSREKIVQENRHLFKNNQYENYIRTVTTKQDRNPNSGVVQFENEKSGKLNWRYLTPRECFLSMGFDEEDYEALMEHNVKITKSRYLFSDSKLIKMAGNSIVVNVLEAIFHQIIELKEILQENDE</sequence>
<dbReference type="AlphaFoldDB" id="A0A1H9N5W2"/>
<feature type="active site" evidence="5">
    <location>
        <position position="129"/>
    </location>
</feature>
<dbReference type="InterPro" id="IPR031303">
    <property type="entry name" value="C5_meth_CS"/>
</dbReference>
<dbReference type="EMBL" id="FOGF01000035">
    <property type="protein sequence ID" value="SER31278.1"/>
    <property type="molecule type" value="Genomic_DNA"/>
</dbReference>
<dbReference type="Proteomes" id="UP000198556">
    <property type="component" value="Unassembled WGS sequence"/>
</dbReference>
<keyword evidence="4" id="KW-0680">Restriction system</keyword>
<dbReference type="PROSITE" id="PS00095">
    <property type="entry name" value="C5_MTASE_2"/>
    <property type="match status" value="1"/>
</dbReference>
<dbReference type="InterPro" id="IPR001525">
    <property type="entry name" value="C5_MeTfrase"/>
</dbReference>
<dbReference type="InterPro" id="IPR050750">
    <property type="entry name" value="C5-MTase"/>
</dbReference>
<name>A0A1H9N5W2_9LACT</name>
<dbReference type="PANTHER" id="PTHR46098:SF1">
    <property type="entry name" value="TRNA (CYTOSINE(38)-C(5))-METHYLTRANSFERASE"/>
    <property type="match status" value="1"/>
</dbReference>
<evidence type="ECO:0000313" key="9">
    <source>
        <dbReference type="Proteomes" id="UP000198556"/>
    </source>
</evidence>
<gene>
    <name evidence="8" type="ORF">SAMN05421767_13510</name>
</gene>
<evidence type="ECO:0000313" key="8">
    <source>
        <dbReference type="EMBL" id="SER31278.1"/>
    </source>
</evidence>
<evidence type="ECO:0000256" key="7">
    <source>
        <dbReference type="RuleBase" id="RU000417"/>
    </source>
</evidence>
<evidence type="ECO:0000256" key="2">
    <source>
        <dbReference type="ARBA" id="ARBA00022679"/>
    </source>
</evidence>
<evidence type="ECO:0000256" key="3">
    <source>
        <dbReference type="ARBA" id="ARBA00022691"/>
    </source>
</evidence>
<comment type="catalytic activity">
    <reaction evidence="7">
        <text>a 2'-deoxycytidine in DNA + S-adenosyl-L-methionine = a 5-methyl-2'-deoxycytidine in DNA + S-adenosyl-L-homocysteine + H(+)</text>
        <dbReference type="Rhea" id="RHEA:13681"/>
        <dbReference type="Rhea" id="RHEA-COMP:11369"/>
        <dbReference type="Rhea" id="RHEA-COMP:11370"/>
        <dbReference type="ChEBI" id="CHEBI:15378"/>
        <dbReference type="ChEBI" id="CHEBI:57856"/>
        <dbReference type="ChEBI" id="CHEBI:59789"/>
        <dbReference type="ChEBI" id="CHEBI:85452"/>
        <dbReference type="ChEBI" id="CHEBI:85454"/>
        <dbReference type="EC" id="2.1.1.37"/>
    </reaction>
</comment>
<dbReference type="SUPFAM" id="SSF53335">
    <property type="entry name" value="S-adenosyl-L-methionine-dependent methyltransferases"/>
    <property type="match status" value="1"/>
</dbReference>
<dbReference type="GO" id="GO:0009307">
    <property type="term" value="P:DNA restriction-modification system"/>
    <property type="evidence" value="ECO:0007669"/>
    <property type="project" value="UniProtKB-KW"/>
</dbReference>
<dbReference type="PROSITE" id="PS00094">
    <property type="entry name" value="C5_MTASE_1"/>
    <property type="match status" value="1"/>
</dbReference>
<comment type="similarity">
    <text evidence="5 6">Belongs to the class I-like SAM-binding methyltransferase superfamily. C5-methyltransferase family.</text>
</comment>
<evidence type="ECO:0000256" key="1">
    <source>
        <dbReference type="ARBA" id="ARBA00022603"/>
    </source>
</evidence>
<dbReference type="Gene3D" id="3.90.120.10">
    <property type="entry name" value="DNA Methylase, subunit A, domain 2"/>
    <property type="match status" value="1"/>
</dbReference>
<keyword evidence="3 5" id="KW-0949">S-adenosyl-L-methionine</keyword>
<evidence type="ECO:0000256" key="4">
    <source>
        <dbReference type="ARBA" id="ARBA00022747"/>
    </source>
</evidence>
<keyword evidence="9" id="KW-1185">Reference proteome</keyword>
<reference evidence="8 9" key="1">
    <citation type="submission" date="2016-10" db="EMBL/GenBank/DDBJ databases">
        <authorList>
            <person name="de Groot N.N."/>
        </authorList>
    </citation>
    <scope>NUCLEOTIDE SEQUENCE [LARGE SCALE GENOMIC DNA]</scope>
    <source>
        <strain evidence="8 9">DSM 15827</strain>
    </source>
</reference>
<evidence type="ECO:0000256" key="6">
    <source>
        <dbReference type="RuleBase" id="RU000416"/>
    </source>
</evidence>
<dbReference type="PROSITE" id="PS51679">
    <property type="entry name" value="SAM_MT_C5"/>
    <property type="match status" value="1"/>
</dbReference>
<dbReference type="Pfam" id="PF00145">
    <property type="entry name" value="DNA_methylase"/>
    <property type="match status" value="1"/>
</dbReference>